<dbReference type="Pfam" id="PF13411">
    <property type="entry name" value="MerR_1"/>
    <property type="match status" value="1"/>
</dbReference>
<dbReference type="SMART" id="SM00422">
    <property type="entry name" value="HTH_MERR"/>
    <property type="match status" value="1"/>
</dbReference>
<dbReference type="InterPro" id="IPR009061">
    <property type="entry name" value="DNA-bd_dom_put_sf"/>
</dbReference>
<evidence type="ECO:0000256" key="2">
    <source>
        <dbReference type="SAM" id="MobiDB-lite"/>
    </source>
</evidence>
<dbReference type="InParanoid" id="A0A1Q5PXZ6"/>
<dbReference type="PANTHER" id="PTHR30204">
    <property type="entry name" value="REDOX-CYCLING DRUG-SENSING TRANSCRIPTIONAL ACTIVATOR SOXR"/>
    <property type="match status" value="1"/>
</dbReference>
<dbReference type="PROSITE" id="PS50937">
    <property type="entry name" value="HTH_MERR_2"/>
    <property type="match status" value="1"/>
</dbReference>
<reference evidence="5" key="1">
    <citation type="submission" date="2016-12" db="EMBL/GenBank/DDBJ databases">
        <authorList>
            <person name="Meng X."/>
        </authorList>
    </citation>
    <scope>NUCLEOTIDE SEQUENCE [LARGE SCALE GENOMIC DNA]</scope>
    <source>
        <strain evidence="5">DSM 20732</strain>
    </source>
</reference>
<dbReference type="GO" id="GO:0003700">
    <property type="term" value="F:DNA-binding transcription factor activity"/>
    <property type="evidence" value="ECO:0007669"/>
    <property type="project" value="InterPro"/>
</dbReference>
<dbReference type="STRING" id="52770.BSZ40_02730"/>
<evidence type="ECO:0000313" key="4">
    <source>
        <dbReference type="EMBL" id="OKL52407.1"/>
    </source>
</evidence>
<dbReference type="AlphaFoldDB" id="A0A1Q5PXZ6"/>
<dbReference type="InterPro" id="IPR047057">
    <property type="entry name" value="MerR_fam"/>
</dbReference>
<accession>A0A1Q5PXZ6</accession>
<feature type="domain" description="HTH merR-type" evidence="3">
    <location>
        <begin position="53"/>
        <end position="106"/>
    </location>
</feature>
<proteinExistence type="predicted"/>
<dbReference type="Gene3D" id="1.10.1660.10">
    <property type="match status" value="1"/>
</dbReference>
<dbReference type="SUPFAM" id="SSF46955">
    <property type="entry name" value="Putative DNA-binding domain"/>
    <property type="match status" value="1"/>
</dbReference>
<dbReference type="GO" id="GO:0003677">
    <property type="term" value="F:DNA binding"/>
    <property type="evidence" value="ECO:0007669"/>
    <property type="project" value="UniProtKB-KW"/>
</dbReference>
<dbReference type="EMBL" id="MQVS01000002">
    <property type="protein sequence ID" value="OKL52407.1"/>
    <property type="molecule type" value="Genomic_DNA"/>
</dbReference>
<protein>
    <recommendedName>
        <fullName evidence="3">HTH merR-type domain-containing protein</fullName>
    </recommendedName>
</protein>
<keyword evidence="1" id="KW-0238">DNA-binding</keyword>
<feature type="region of interest" description="Disordered" evidence="2">
    <location>
        <begin position="1"/>
        <end position="22"/>
    </location>
</feature>
<keyword evidence="5" id="KW-1185">Reference proteome</keyword>
<dbReference type="PANTHER" id="PTHR30204:SF89">
    <property type="entry name" value="HTH MERR-TYPE DOMAIN-CONTAINING PROTEIN"/>
    <property type="match status" value="1"/>
</dbReference>
<dbReference type="CDD" id="cd00592">
    <property type="entry name" value="HTH_MerR-like"/>
    <property type="match status" value="1"/>
</dbReference>
<evidence type="ECO:0000313" key="5">
    <source>
        <dbReference type="Proteomes" id="UP000185612"/>
    </source>
</evidence>
<name>A0A1Q5PXZ6_9ACTO</name>
<dbReference type="RefSeq" id="WP_073823074.1">
    <property type="nucleotide sequence ID" value="NZ_JAUNKL010000001.1"/>
</dbReference>
<evidence type="ECO:0000259" key="3">
    <source>
        <dbReference type="PROSITE" id="PS50937"/>
    </source>
</evidence>
<evidence type="ECO:0000256" key="1">
    <source>
        <dbReference type="ARBA" id="ARBA00023125"/>
    </source>
</evidence>
<organism evidence="4 5">
    <name type="scientific">Buchananella hordeovulneris</name>
    <dbReference type="NCBI Taxonomy" id="52770"/>
    <lineage>
        <taxon>Bacteria</taxon>
        <taxon>Bacillati</taxon>
        <taxon>Actinomycetota</taxon>
        <taxon>Actinomycetes</taxon>
        <taxon>Actinomycetales</taxon>
        <taxon>Actinomycetaceae</taxon>
        <taxon>Buchananella</taxon>
    </lineage>
</organism>
<dbReference type="InterPro" id="IPR000551">
    <property type="entry name" value="MerR-type_HTH_dom"/>
</dbReference>
<comment type="caution">
    <text evidence="4">The sequence shown here is derived from an EMBL/GenBank/DDBJ whole genome shotgun (WGS) entry which is preliminary data.</text>
</comment>
<dbReference type="Proteomes" id="UP000185612">
    <property type="component" value="Unassembled WGS sequence"/>
</dbReference>
<gene>
    <name evidence="4" type="ORF">BSZ40_02730</name>
</gene>
<sequence>MTRGAARPVSSHAALPEPKGQWPFDASDEPVYSIGEVVAMVSAEFPTLTQSKLRFLGEKGIVTPHRTGARYRRYSQTDVARIRFTLAAQRDSFMPLKEILNRLHELDAGRPAEVPRVARVVASEGELVRPNPDDSIGLRDIAELTGATDAELEAMLAARLLEPDRRGRLQGRSIEIVQQLLLLGRYGIEPRHLLPLRKSAEHAAETIERAVAPITAHNSGAGRERGRARGAEMAEVFAALFAALVRAQTGH</sequence>